<dbReference type="InterPro" id="IPR001910">
    <property type="entry name" value="Inosine/uridine_hydrolase_dom"/>
</dbReference>
<feature type="domain" description="Inosine/uridine-preferring nucleoside hydrolase" evidence="3">
    <location>
        <begin position="3"/>
        <end position="298"/>
    </location>
</feature>
<dbReference type="SUPFAM" id="SSF53590">
    <property type="entry name" value="Nucleoside hydrolase"/>
    <property type="match status" value="1"/>
</dbReference>
<sequence>MPVLLDVDTGIDDALALLYLLGEPRAKLLGITAMEGSVPLAQVARNTLAVLRLCGREDIPVALGAKKPLLGRFSPSGKVSIHGENGLGNVSIPDPVRRPAPCRAVELMARLIEESPERVTVVAVAAMTNLATFLLCYPHLKEKIEQLVLMGGAAWCRGNFSPVAEANIGRDPEAAQIVFSAGIPIKLAGLDVTYKAYATAAEREAWRDCGTRAGRFAWEMFIHYAAFYEGAPGCALHDPLAAAWVLDEALVRSLPAHLEADLCGRYTRGATAVDVGGAKTGRPCNALVGVEVDREAFAHRLLAALRRLP</sequence>
<dbReference type="Proteomes" id="UP000474718">
    <property type="component" value="Unassembled WGS sequence"/>
</dbReference>
<dbReference type="Pfam" id="PF01156">
    <property type="entry name" value="IU_nuc_hydro"/>
    <property type="match status" value="1"/>
</dbReference>
<dbReference type="EMBL" id="WWVX01000007">
    <property type="protein sequence ID" value="MZL70177.1"/>
    <property type="molecule type" value="Genomic_DNA"/>
</dbReference>
<dbReference type="Proteomes" id="UP000184089">
    <property type="component" value="Unassembled WGS sequence"/>
</dbReference>
<evidence type="ECO:0000313" key="6">
    <source>
        <dbReference type="Proteomes" id="UP000184089"/>
    </source>
</evidence>
<reference evidence="5" key="1">
    <citation type="submission" date="2016-11" db="EMBL/GenBank/DDBJ databases">
        <authorList>
            <person name="Varghese N."/>
            <person name="Submissions S."/>
        </authorList>
    </citation>
    <scope>NUCLEOTIDE SEQUENCE</scope>
    <source>
        <strain evidence="5">DSM 4029</strain>
    </source>
</reference>
<dbReference type="AlphaFoldDB" id="A0AAQ1MB15"/>
<accession>A0AAQ1MB15</accession>
<evidence type="ECO:0000256" key="2">
    <source>
        <dbReference type="ARBA" id="ARBA00023295"/>
    </source>
</evidence>
<proteinExistence type="predicted"/>
<dbReference type="GO" id="GO:0006152">
    <property type="term" value="P:purine nucleoside catabolic process"/>
    <property type="evidence" value="ECO:0007669"/>
    <property type="project" value="TreeGrafter"/>
</dbReference>
<gene>
    <name evidence="4" type="ORF">GT747_10470</name>
    <name evidence="5" type="ORF">SAMN05444424_0156</name>
</gene>
<dbReference type="RefSeq" id="WP_044992054.1">
    <property type="nucleotide sequence ID" value="NZ_FQVY01000001.1"/>
</dbReference>
<keyword evidence="2" id="KW-0326">Glycosidase</keyword>
<dbReference type="PANTHER" id="PTHR12304">
    <property type="entry name" value="INOSINE-URIDINE PREFERRING NUCLEOSIDE HYDROLASE"/>
    <property type="match status" value="1"/>
</dbReference>
<evidence type="ECO:0000313" key="4">
    <source>
        <dbReference type="EMBL" id="MZL70177.1"/>
    </source>
</evidence>
<evidence type="ECO:0000313" key="7">
    <source>
        <dbReference type="Proteomes" id="UP000474718"/>
    </source>
</evidence>
<dbReference type="EMBL" id="FQVY01000001">
    <property type="protein sequence ID" value="SHF63969.1"/>
    <property type="molecule type" value="Genomic_DNA"/>
</dbReference>
<dbReference type="PANTHER" id="PTHR12304:SF4">
    <property type="entry name" value="URIDINE NUCLEOSIDASE"/>
    <property type="match status" value="1"/>
</dbReference>
<evidence type="ECO:0000259" key="3">
    <source>
        <dbReference type="Pfam" id="PF01156"/>
    </source>
</evidence>
<dbReference type="Gene3D" id="3.90.245.10">
    <property type="entry name" value="Ribonucleoside hydrolase-like"/>
    <property type="match status" value="1"/>
</dbReference>
<keyword evidence="7" id="KW-1185">Reference proteome</keyword>
<evidence type="ECO:0000313" key="5">
    <source>
        <dbReference type="EMBL" id="SHF63969.1"/>
    </source>
</evidence>
<dbReference type="GO" id="GO:0008477">
    <property type="term" value="F:purine nucleosidase activity"/>
    <property type="evidence" value="ECO:0007669"/>
    <property type="project" value="TreeGrafter"/>
</dbReference>
<dbReference type="GO" id="GO:0005829">
    <property type="term" value="C:cytosol"/>
    <property type="evidence" value="ECO:0007669"/>
    <property type="project" value="TreeGrafter"/>
</dbReference>
<protein>
    <submittedName>
        <fullName evidence="5">Purine nucleosidase/pyrimidine-specific ribonucleoside hydrolase</fullName>
    </submittedName>
</protein>
<dbReference type="InterPro" id="IPR036452">
    <property type="entry name" value="Ribo_hydro-like"/>
</dbReference>
<organism evidence="5 6">
    <name type="scientific">Bittarella massiliensis</name>
    <name type="common">ex Durand et al. 2017</name>
    <dbReference type="NCBI Taxonomy" id="1720313"/>
    <lineage>
        <taxon>Bacteria</taxon>
        <taxon>Bacillati</taxon>
        <taxon>Bacillota</taxon>
        <taxon>Clostridia</taxon>
        <taxon>Eubacteriales</taxon>
        <taxon>Oscillospiraceae</taxon>
        <taxon>Bittarella (ex Durand et al. 2017)</taxon>
    </lineage>
</organism>
<dbReference type="InterPro" id="IPR023186">
    <property type="entry name" value="IUNH"/>
</dbReference>
<reference evidence="4 7" key="3">
    <citation type="journal article" date="2019" name="Nat. Med.">
        <title>A library of human gut bacterial isolates paired with longitudinal multiomics data enables mechanistic microbiome research.</title>
        <authorList>
            <person name="Poyet M."/>
            <person name="Groussin M."/>
            <person name="Gibbons S.M."/>
            <person name="Avila-Pacheco J."/>
            <person name="Jiang X."/>
            <person name="Kearney S.M."/>
            <person name="Perrotta A.R."/>
            <person name="Berdy B."/>
            <person name="Zhao S."/>
            <person name="Lieberman T.D."/>
            <person name="Swanson P.K."/>
            <person name="Smith M."/>
            <person name="Roesemann S."/>
            <person name="Alexander J.E."/>
            <person name="Rich S.A."/>
            <person name="Livny J."/>
            <person name="Vlamakis H."/>
            <person name="Clish C."/>
            <person name="Bullock K."/>
            <person name="Deik A."/>
            <person name="Scott J."/>
            <person name="Pierce K.A."/>
            <person name="Xavier R.J."/>
            <person name="Alm E.J."/>
        </authorList>
    </citation>
    <scope>NUCLEOTIDE SEQUENCE [LARGE SCALE GENOMIC DNA]</scope>
    <source>
        <strain evidence="4 7">BIOML-A2</strain>
    </source>
</reference>
<name>A0AAQ1MB15_9FIRM</name>
<keyword evidence="1 5" id="KW-0378">Hydrolase</keyword>
<reference evidence="6" key="2">
    <citation type="submission" date="2016-11" db="EMBL/GenBank/DDBJ databases">
        <authorList>
            <person name="Jaros S."/>
            <person name="Januszkiewicz K."/>
            <person name="Wedrychowicz H."/>
        </authorList>
    </citation>
    <scope>NUCLEOTIDE SEQUENCE [LARGE SCALE GENOMIC DNA]</scope>
    <source>
        <strain evidence="6">DSM 4029</strain>
    </source>
</reference>
<evidence type="ECO:0000256" key="1">
    <source>
        <dbReference type="ARBA" id="ARBA00022801"/>
    </source>
</evidence>
<comment type="caution">
    <text evidence="5">The sequence shown here is derived from an EMBL/GenBank/DDBJ whole genome shotgun (WGS) entry which is preliminary data.</text>
</comment>